<feature type="region of interest" description="Disordered" evidence="10">
    <location>
        <begin position="1"/>
        <end position="84"/>
    </location>
</feature>
<evidence type="ECO:0000313" key="13">
    <source>
        <dbReference type="EMBL" id="CAK9223121.1"/>
    </source>
</evidence>
<sequence length="705" mass="81134">MMAVAQSGSRADPLTMMQMTRKRESHQEFTNNSEPDSLLRRPPSSSSQEEMMIIPSSKTRTIFDNSTQHCDDDDDDDDGGKKKKKKTSADEYCITCFCCTPSSKPIPSAEEEEVPWWKKVLDPKRKSVQHWNKLFVLSCFFALFVDPLFFFTIGINPEYKCVVFNYPWAIVFTVLRSVTDFILLLHMLLQFRLAYESNNGKLVFNRRAIADRYVYGHAFVLDVITVLPLPQIVIMVFVRNYTTRDNADFLKNVLRVIVLLQDIPRCIRFFPILIGQSPSGFVFETAWANFIINIFMYLLASHVVGCCWYLFGLQRVNTCLQNACTADNASSILCFSSYLDCGLGDPYNRTPADINWTSQTSATSSCLLPNATFQYGIYGPMGFQVAQESSVVKKYIYSVFWGFLQLSTLAGNQIPSLFVWEVLFTMGISGLGLFLFALLIGNIQNFLQSLVRRGQEMQMRRYDVEKWMRRRNLPLEMRKSVRATERLKWGATRGVEENELLSGLQEDLRSKIKQFISLELVRKVPLFKVMDAVVLDAICASLQEQLYIKNSKIMTKDSPIKRMHFIVRGRMRSEGKDGIPQELSDGDYCGEELLFWYLEKMALKPRGTWKKRIKWQFPVSFRTVTCLDNVEAFALEASDLEDISTNYYRHMSTVRVQGALRNGSACFKTWAVTRIQVAWRYYLKRRARSGMLVQDNARRSGARIS</sequence>
<keyword evidence="5 11" id="KW-1133">Transmembrane helix</keyword>
<dbReference type="Gene3D" id="1.10.287.630">
    <property type="entry name" value="Helix hairpin bin"/>
    <property type="match status" value="1"/>
</dbReference>
<dbReference type="InterPro" id="IPR018490">
    <property type="entry name" value="cNMP-bd_dom_sf"/>
</dbReference>
<evidence type="ECO:0000256" key="6">
    <source>
        <dbReference type="ARBA" id="ARBA00023065"/>
    </source>
</evidence>
<keyword evidence="9" id="KW-0407">Ion channel</keyword>
<evidence type="ECO:0000256" key="11">
    <source>
        <dbReference type="SAM" id="Phobius"/>
    </source>
</evidence>
<dbReference type="Pfam" id="PF00520">
    <property type="entry name" value="Ion_trans"/>
    <property type="match status" value="1"/>
</dbReference>
<evidence type="ECO:0000259" key="12">
    <source>
        <dbReference type="PROSITE" id="PS50042"/>
    </source>
</evidence>
<dbReference type="EMBL" id="OZ019896">
    <property type="protein sequence ID" value="CAK9223121.1"/>
    <property type="molecule type" value="Genomic_DNA"/>
</dbReference>
<evidence type="ECO:0000256" key="8">
    <source>
        <dbReference type="ARBA" id="ARBA00023286"/>
    </source>
</evidence>
<keyword evidence="8" id="KW-1071">Ligand-gated ion channel</keyword>
<comment type="subcellular location">
    <subcellularLocation>
        <location evidence="1">Membrane</location>
        <topology evidence="1">Multi-pass membrane protein</topology>
    </subcellularLocation>
</comment>
<dbReference type="PROSITE" id="PS50096">
    <property type="entry name" value="IQ"/>
    <property type="match status" value="1"/>
</dbReference>
<dbReference type="CDD" id="cd00038">
    <property type="entry name" value="CAP_ED"/>
    <property type="match status" value="1"/>
</dbReference>
<dbReference type="SUPFAM" id="SSF81324">
    <property type="entry name" value="Voltage-gated potassium channels"/>
    <property type="match status" value="1"/>
</dbReference>
<accession>A0ABP0UJK6</accession>
<dbReference type="PANTHER" id="PTHR45651">
    <property type="entry name" value="CYCLIC NUCLEOTIDE-GATED ION CHANNEL 15-RELATED-RELATED"/>
    <property type="match status" value="1"/>
</dbReference>
<dbReference type="InterPro" id="IPR005821">
    <property type="entry name" value="Ion_trans_dom"/>
</dbReference>
<evidence type="ECO:0000256" key="1">
    <source>
        <dbReference type="ARBA" id="ARBA00004141"/>
    </source>
</evidence>
<feature type="transmembrane region" description="Helical" evidence="11">
    <location>
        <begin position="417"/>
        <end position="443"/>
    </location>
</feature>
<dbReference type="InterPro" id="IPR014710">
    <property type="entry name" value="RmlC-like_jellyroll"/>
</dbReference>
<reference evidence="13" key="1">
    <citation type="submission" date="2024-02" db="EMBL/GenBank/DDBJ databases">
        <authorList>
            <consortium name="ELIXIR-Norway"/>
            <consortium name="Elixir Norway"/>
        </authorList>
    </citation>
    <scope>NUCLEOTIDE SEQUENCE</scope>
</reference>
<protein>
    <recommendedName>
        <fullName evidence="12">Cyclic nucleotide-binding domain-containing protein</fullName>
    </recommendedName>
</protein>
<dbReference type="SUPFAM" id="SSF51206">
    <property type="entry name" value="cAMP-binding domain-like"/>
    <property type="match status" value="1"/>
</dbReference>
<evidence type="ECO:0000256" key="4">
    <source>
        <dbReference type="ARBA" id="ARBA00022692"/>
    </source>
</evidence>
<keyword evidence="7 11" id="KW-0472">Membrane</keyword>
<organism evidence="13 14">
    <name type="scientific">Sphagnum troendelagicum</name>
    <dbReference type="NCBI Taxonomy" id="128251"/>
    <lineage>
        <taxon>Eukaryota</taxon>
        <taxon>Viridiplantae</taxon>
        <taxon>Streptophyta</taxon>
        <taxon>Embryophyta</taxon>
        <taxon>Bryophyta</taxon>
        <taxon>Sphagnophytina</taxon>
        <taxon>Sphagnopsida</taxon>
        <taxon>Sphagnales</taxon>
        <taxon>Sphagnaceae</taxon>
        <taxon>Sphagnum</taxon>
    </lineage>
</organism>
<feature type="compositionally biased region" description="Low complexity" evidence="10">
    <location>
        <begin position="33"/>
        <end position="57"/>
    </location>
</feature>
<keyword evidence="3" id="KW-0813">Transport</keyword>
<evidence type="ECO:0000313" key="14">
    <source>
        <dbReference type="Proteomes" id="UP001497512"/>
    </source>
</evidence>
<evidence type="ECO:0000256" key="3">
    <source>
        <dbReference type="ARBA" id="ARBA00022448"/>
    </source>
</evidence>
<dbReference type="PANTHER" id="PTHR45651:SF11">
    <property type="entry name" value="CYCLIC NUCLEOTIDE-GATED ION CHANNEL 20, CHLOROPLASTIC-RELATED"/>
    <property type="match status" value="1"/>
</dbReference>
<dbReference type="PROSITE" id="PS50042">
    <property type="entry name" value="CNMP_BINDING_3"/>
    <property type="match status" value="1"/>
</dbReference>
<feature type="compositionally biased region" description="Polar residues" evidence="10">
    <location>
        <begin position="58"/>
        <end position="68"/>
    </location>
</feature>
<keyword evidence="4 11" id="KW-0812">Transmembrane</keyword>
<gene>
    <name evidence="13" type="ORF">CSSPTR1EN2_LOCUS16673</name>
</gene>
<dbReference type="Proteomes" id="UP001497512">
    <property type="component" value="Chromosome 4"/>
</dbReference>
<evidence type="ECO:0000256" key="10">
    <source>
        <dbReference type="SAM" id="MobiDB-lite"/>
    </source>
</evidence>
<keyword evidence="6" id="KW-0406">Ion transport</keyword>
<comment type="similarity">
    <text evidence="2">Belongs to the cyclic nucleotide-gated cation channel (TC 1.A.1.5) family.</text>
</comment>
<evidence type="ECO:0000256" key="9">
    <source>
        <dbReference type="ARBA" id="ARBA00023303"/>
    </source>
</evidence>
<dbReference type="InterPro" id="IPR000595">
    <property type="entry name" value="cNMP-bd_dom"/>
</dbReference>
<feature type="transmembrane region" description="Helical" evidence="11">
    <location>
        <begin position="134"/>
        <end position="155"/>
    </location>
</feature>
<feature type="domain" description="Cyclic nucleotide-binding" evidence="12">
    <location>
        <begin position="526"/>
        <end position="606"/>
    </location>
</feature>
<proteinExistence type="inferred from homology"/>
<evidence type="ECO:0000256" key="5">
    <source>
        <dbReference type="ARBA" id="ARBA00022989"/>
    </source>
</evidence>
<evidence type="ECO:0000256" key="2">
    <source>
        <dbReference type="ARBA" id="ARBA00010486"/>
    </source>
</evidence>
<feature type="transmembrane region" description="Helical" evidence="11">
    <location>
        <begin position="214"/>
        <end position="238"/>
    </location>
</feature>
<evidence type="ECO:0000256" key="7">
    <source>
        <dbReference type="ARBA" id="ARBA00023136"/>
    </source>
</evidence>
<keyword evidence="14" id="KW-1185">Reference proteome</keyword>
<feature type="transmembrane region" description="Helical" evidence="11">
    <location>
        <begin position="287"/>
        <end position="311"/>
    </location>
</feature>
<feature type="transmembrane region" description="Helical" evidence="11">
    <location>
        <begin position="167"/>
        <end position="193"/>
    </location>
</feature>
<dbReference type="Gene3D" id="2.60.120.10">
    <property type="entry name" value="Jelly Rolls"/>
    <property type="match status" value="1"/>
</dbReference>
<dbReference type="Gene3D" id="1.10.287.70">
    <property type="match status" value="1"/>
</dbReference>
<name>A0ABP0UJK6_9BRYO</name>